<feature type="domain" description="Rieske" evidence="10">
    <location>
        <begin position="8"/>
        <end position="114"/>
    </location>
</feature>
<comment type="caution">
    <text evidence="11">The sequence shown here is derived from an EMBL/GenBank/DDBJ whole genome shotgun (WGS) entry which is preliminary data.</text>
</comment>
<dbReference type="GO" id="GO:0004497">
    <property type="term" value="F:monooxygenase activity"/>
    <property type="evidence" value="ECO:0007669"/>
    <property type="project" value="UniProtKB-ARBA"/>
</dbReference>
<evidence type="ECO:0000259" key="10">
    <source>
        <dbReference type="PROSITE" id="PS51296"/>
    </source>
</evidence>
<keyword evidence="2" id="KW-0812">Transmembrane</keyword>
<dbReference type="InterPro" id="IPR050584">
    <property type="entry name" value="Cholesterol_7-desaturase"/>
</dbReference>
<dbReference type="RefSeq" id="WP_106259059.1">
    <property type="nucleotide sequence ID" value="NZ_CAWNSW010000034.1"/>
</dbReference>
<dbReference type="GO" id="GO:0051537">
    <property type="term" value="F:2 iron, 2 sulfur cluster binding"/>
    <property type="evidence" value="ECO:0007669"/>
    <property type="project" value="UniProtKB-KW"/>
</dbReference>
<gene>
    <name evidence="11" type="ORF">C7B82_23420</name>
</gene>
<dbReference type="Gene3D" id="3.90.380.10">
    <property type="entry name" value="Naphthalene 1,2-dioxygenase Alpha Subunit, Chain A, domain 1"/>
    <property type="match status" value="1"/>
</dbReference>
<organism evidence="11 12">
    <name type="scientific">Stenomitos frigidus ULC18</name>
    <dbReference type="NCBI Taxonomy" id="2107698"/>
    <lineage>
        <taxon>Bacteria</taxon>
        <taxon>Bacillati</taxon>
        <taxon>Cyanobacteriota</taxon>
        <taxon>Cyanophyceae</taxon>
        <taxon>Leptolyngbyales</taxon>
        <taxon>Leptolyngbyaceae</taxon>
        <taxon>Stenomitos</taxon>
    </lineage>
</organism>
<keyword evidence="6" id="KW-0560">Oxidoreductase</keyword>
<dbReference type="PANTHER" id="PTHR21266">
    <property type="entry name" value="IRON-SULFUR DOMAIN CONTAINING PROTEIN"/>
    <property type="match status" value="1"/>
</dbReference>
<sequence length="354" mass="39954">MEFLKNYWYPLVLSSDVSAVKPYGTSLLGDPLVLFRDRTGKVLCLHDSCPHQGVPLSIGTVKAGSIECAYHGWQFGESGNCTKIPCLADDATLPKGARCQFAYPTEERLGVVWVFAGAAADAPPLRLPEGTTEAGWVHDVIVREQDIPHKLMIAGGLDFAHFPFLHTKSIASKKQRDYLRSLEVSLSEYEYGMTMMVKNADGEDYNDFVYSFEPPCLVKVAIEPKPGWRLIASDYFVPLSGNKTRLFVFEARDWLTWNPLVSRSLRRKANQILDEDLPILRAQTEWHNHGYGDWKCTVKPDLLSLRYRQWYDRKAREFATASISQPYELSNELKNCVLVEGEMPSVTQPEAVGL</sequence>
<dbReference type="EMBL" id="PVWK01000125">
    <property type="protein sequence ID" value="PSB25431.1"/>
    <property type="molecule type" value="Genomic_DNA"/>
</dbReference>
<dbReference type="Pfam" id="PF19112">
    <property type="entry name" value="VanA_C"/>
    <property type="match status" value="1"/>
</dbReference>
<evidence type="ECO:0000256" key="1">
    <source>
        <dbReference type="ARBA" id="ARBA00004370"/>
    </source>
</evidence>
<keyword evidence="3" id="KW-0001">2Fe-2S</keyword>
<dbReference type="AlphaFoldDB" id="A0A2T1DYB9"/>
<dbReference type="Gene3D" id="2.102.10.10">
    <property type="entry name" value="Rieske [2Fe-2S] iron-sulphur domain"/>
    <property type="match status" value="1"/>
</dbReference>
<keyword evidence="5" id="KW-1133">Transmembrane helix</keyword>
<keyword evidence="9" id="KW-0472">Membrane</keyword>
<dbReference type="OrthoDB" id="477744at2"/>
<dbReference type="SUPFAM" id="SSF50022">
    <property type="entry name" value="ISP domain"/>
    <property type="match status" value="1"/>
</dbReference>
<evidence type="ECO:0000256" key="3">
    <source>
        <dbReference type="ARBA" id="ARBA00022714"/>
    </source>
</evidence>
<evidence type="ECO:0000313" key="12">
    <source>
        <dbReference type="Proteomes" id="UP000239576"/>
    </source>
</evidence>
<dbReference type="PROSITE" id="PS51296">
    <property type="entry name" value="RIESKE"/>
    <property type="match status" value="1"/>
</dbReference>
<dbReference type="InterPro" id="IPR044043">
    <property type="entry name" value="VanA_C_cat"/>
</dbReference>
<evidence type="ECO:0000313" key="11">
    <source>
        <dbReference type="EMBL" id="PSB25431.1"/>
    </source>
</evidence>
<dbReference type="InterPro" id="IPR036922">
    <property type="entry name" value="Rieske_2Fe-2S_sf"/>
</dbReference>
<reference evidence="12" key="1">
    <citation type="submission" date="2018-02" db="EMBL/GenBank/DDBJ databases">
        <authorList>
            <person name="Moore K."/>
            <person name="Momper L."/>
        </authorList>
    </citation>
    <scope>NUCLEOTIDE SEQUENCE [LARGE SCALE GENOMIC DNA]</scope>
    <source>
        <strain evidence="12">ULC18</strain>
    </source>
</reference>
<dbReference type="InterPro" id="IPR017941">
    <property type="entry name" value="Rieske_2Fe-2S"/>
</dbReference>
<name>A0A2T1DYB9_9CYAN</name>
<proteinExistence type="predicted"/>
<accession>A0A2T1DYB9</accession>
<evidence type="ECO:0000256" key="9">
    <source>
        <dbReference type="ARBA" id="ARBA00023136"/>
    </source>
</evidence>
<dbReference type="GO" id="GO:0016020">
    <property type="term" value="C:membrane"/>
    <property type="evidence" value="ECO:0007669"/>
    <property type="project" value="UniProtKB-SubCell"/>
</dbReference>
<comment type="subcellular location">
    <subcellularLocation>
        <location evidence="1">Membrane</location>
    </subcellularLocation>
</comment>
<evidence type="ECO:0000256" key="8">
    <source>
        <dbReference type="ARBA" id="ARBA00023014"/>
    </source>
</evidence>
<evidence type="ECO:0000256" key="6">
    <source>
        <dbReference type="ARBA" id="ARBA00023002"/>
    </source>
</evidence>
<evidence type="ECO:0000256" key="7">
    <source>
        <dbReference type="ARBA" id="ARBA00023004"/>
    </source>
</evidence>
<evidence type="ECO:0000256" key="2">
    <source>
        <dbReference type="ARBA" id="ARBA00022692"/>
    </source>
</evidence>
<evidence type="ECO:0000256" key="5">
    <source>
        <dbReference type="ARBA" id="ARBA00022989"/>
    </source>
</evidence>
<dbReference type="GO" id="GO:0046872">
    <property type="term" value="F:metal ion binding"/>
    <property type="evidence" value="ECO:0007669"/>
    <property type="project" value="UniProtKB-KW"/>
</dbReference>
<keyword evidence="12" id="KW-1185">Reference proteome</keyword>
<dbReference type="GO" id="GO:0005737">
    <property type="term" value="C:cytoplasm"/>
    <property type="evidence" value="ECO:0007669"/>
    <property type="project" value="TreeGrafter"/>
</dbReference>
<keyword evidence="8" id="KW-0411">Iron-sulfur</keyword>
<dbReference type="PANTHER" id="PTHR21266:SF32">
    <property type="entry name" value="CHOLESTEROL 7-DESATURASE NVD"/>
    <property type="match status" value="1"/>
</dbReference>
<dbReference type="GO" id="GO:0016705">
    <property type="term" value="F:oxidoreductase activity, acting on paired donors, with incorporation or reduction of molecular oxygen"/>
    <property type="evidence" value="ECO:0007669"/>
    <property type="project" value="UniProtKB-ARBA"/>
</dbReference>
<dbReference type="Proteomes" id="UP000239576">
    <property type="component" value="Unassembled WGS sequence"/>
</dbReference>
<evidence type="ECO:0000256" key="4">
    <source>
        <dbReference type="ARBA" id="ARBA00022723"/>
    </source>
</evidence>
<dbReference type="SUPFAM" id="SSF55961">
    <property type="entry name" value="Bet v1-like"/>
    <property type="match status" value="1"/>
</dbReference>
<protein>
    <recommendedName>
        <fullName evidence="10">Rieske domain-containing protein</fullName>
    </recommendedName>
</protein>
<keyword evidence="4" id="KW-0479">Metal-binding</keyword>
<dbReference type="Pfam" id="PF00355">
    <property type="entry name" value="Rieske"/>
    <property type="match status" value="1"/>
</dbReference>
<keyword evidence="7" id="KW-0408">Iron</keyword>
<reference evidence="11 12" key="2">
    <citation type="submission" date="2018-03" db="EMBL/GenBank/DDBJ databases">
        <title>The ancient ancestry and fast evolution of plastids.</title>
        <authorList>
            <person name="Moore K.R."/>
            <person name="Magnabosco C."/>
            <person name="Momper L."/>
            <person name="Gold D.A."/>
            <person name="Bosak T."/>
            <person name="Fournier G.P."/>
        </authorList>
    </citation>
    <scope>NUCLEOTIDE SEQUENCE [LARGE SCALE GENOMIC DNA]</scope>
    <source>
        <strain evidence="11 12">ULC18</strain>
    </source>
</reference>